<dbReference type="EMBL" id="OU466858">
    <property type="protein sequence ID" value="CAH2047118.1"/>
    <property type="molecule type" value="Genomic_DNA"/>
</dbReference>
<protein>
    <recommendedName>
        <fullName evidence="7">Sugar phosphate transporter domain-containing protein</fullName>
    </recommendedName>
</protein>
<keyword evidence="3 6" id="KW-0812">Transmembrane</keyword>
<organism evidence="8 9">
    <name type="scientific">Thlaspi arvense</name>
    <name type="common">Field penny-cress</name>
    <dbReference type="NCBI Taxonomy" id="13288"/>
    <lineage>
        <taxon>Eukaryota</taxon>
        <taxon>Viridiplantae</taxon>
        <taxon>Streptophyta</taxon>
        <taxon>Embryophyta</taxon>
        <taxon>Tracheophyta</taxon>
        <taxon>Spermatophyta</taxon>
        <taxon>Magnoliopsida</taxon>
        <taxon>eudicotyledons</taxon>
        <taxon>Gunneridae</taxon>
        <taxon>Pentapetalae</taxon>
        <taxon>rosids</taxon>
        <taxon>malvids</taxon>
        <taxon>Brassicales</taxon>
        <taxon>Brassicaceae</taxon>
        <taxon>Thlaspideae</taxon>
        <taxon>Thlaspi</taxon>
    </lineage>
</organism>
<dbReference type="GO" id="GO:0016020">
    <property type="term" value="C:membrane"/>
    <property type="evidence" value="ECO:0007669"/>
    <property type="project" value="UniProtKB-SubCell"/>
</dbReference>
<feature type="transmembrane region" description="Helical" evidence="6">
    <location>
        <begin position="242"/>
        <end position="259"/>
    </location>
</feature>
<keyword evidence="2" id="KW-0813">Transport</keyword>
<evidence type="ECO:0000256" key="5">
    <source>
        <dbReference type="ARBA" id="ARBA00023136"/>
    </source>
</evidence>
<evidence type="ECO:0000256" key="6">
    <source>
        <dbReference type="SAM" id="Phobius"/>
    </source>
</evidence>
<evidence type="ECO:0000313" key="9">
    <source>
        <dbReference type="Proteomes" id="UP000836841"/>
    </source>
</evidence>
<dbReference type="Proteomes" id="UP000836841">
    <property type="component" value="Chromosome 2"/>
</dbReference>
<evidence type="ECO:0000256" key="1">
    <source>
        <dbReference type="ARBA" id="ARBA00004141"/>
    </source>
</evidence>
<evidence type="ECO:0000256" key="4">
    <source>
        <dbReference type="ARBA" id="ARBA00022989"/>
    </source>
</evidence>
<feature type="transmembrane region" description="Helical" evidence="6">
    <location>
        <begin position="265"/>
        <end position="283"/>
    </location>
</feature>
<keyword evidence="5 6" id="KW-0472">Membrane</keyword>
<feature type="domain" description="Sugar phosphate transporter" evidence="7">
    <location>
        <begin position="124"/>
        <end position="405"/>
    </location>
</feature>
<comment type="subcellular location">
    <subcellularLocation>
        <location evidence="1">Membrane</location>
        <topology evidence="1">Multi-pass membrane protein</topology>
    </subcellularLocation>
</comment>
<feature type="transmembrane region" description="Helical" evidence="6">
    <location>
        <begin position="371"/>
        <end position="391"/>
    </location>
</feature>
<name>A0AAU9RPT7_THLAR</name>
<evidence type="ECO:0000313" key="8">
    <source>
        <dbReference type="EMBL" id="CAH2047118.1"/>
    </source>
</evidence>
<accession>A0AAU9RPT7</accession>
<keyword evidence="9" id="KW-1185">Reference proteome</keyword>
<dbReference type="PANTHER" id="PTHR11132">
    <property type="entry name" value="SOLUTE CARRIER FAMILY 35"/>
    <property type="match status" value="1"/>
</dbReference>
<dbReference type="InterPro" id="IPR050186">
    <property type="entry name" value="TPT_transporter"/>
</dbReference>
<feature type="transmembrane region" description="Helical" evidence="6">
    <location>
        <begin position="304"/>
        <end position="325"/>
    </location>
</feature>
<dbReference type="Pfam" id="PF03151">
    <property type="entry name" value="TPT"/>
    <property type="match status" value="1"/>
</dbReference>
<gene>
    <name evidence="8" type="ORF">TAV2_LOCUS4982</name>
</gene>
<dbReference type="InterPro" id="IPR004853">
    <property type="entry name" value="Sugar_P_trans_dom"/>
</dbReference>
<evidence type="ECO:0000256" key="2">
    <source>
        <dbReference type="ARBA" id="ARBA00022448"/>
    </source>
</evidence>
<sequence length="422" mass="47065">MFVTDVIYKLSVCLHTFEMQLQAEEDETGEIIPLVFDRVSLMLTCAETCDSFRGKGWRKLASTLVDEDQIETLKDEDLMIDSMKTSLFEMKSYEHDGVDLEDGKTRKAGDNKPTLRKIPNQALLSGLAYCVSSCSMILVNKFVLSSYNFNAGIFLMLYQNLVSVIIVVILSLMGLITTEPLTWRLIKVWFPVNVIFVGMLITSMFSLKYINVAMVTVLKNVTNVITAVGEMYLFSKHHDNRVWLALFLMIISAVSGGITDLSFNAVGYAWQIANCFLTASYSLTLRRTMDTAKQVTQSGNLNEFSMVLLNNTLSLPLGLILSFAFNEIDYLYNTPLLRLPSFWMVMTLSGLLGLAISFTSMWFLHQTGATTYSLVGSLNKIPLSIAGIVLFNVPTSLQNSASILFGLVAGVVFARAKMREKS</sequence>
<evidence type="ECO:0000259" key="7">
    <source>
        <dbReference type="Pfam" id="PF03151"/>
    </source>
</evidence>
<dbReference type="AlphaFoldDB" id="A0AAU9RPT7"/>
<feature type="transmembrane region" description="Helical" evidence="6">
    <location>
        <begin position="345"/>
        <end position="364"/>
    </location>
</feature>
<evidence type="ECO:0000256" key="3">
    <source>
        <dbReference type="ARBA" id="ARBA00022692"/>
    </source>
</evidence>
<feature type="transmembrane region" description="Helical" evidence="6">
    <location>
        <begin position="151"/>
        <end position="176"/>
    </location>
</feature>
<proteinExistence type="predicted"/>
<feature type="transmembrane region" description="Helical" evidence="6">
    <location>
        <begin position="188"/>
        <end position="207"/>
    </location>
</feature>
<keyword evidence="4 6" id="KW-1133">Transmembrane helix</keyword>
<feature type="transmembrane region" description="Helical" evidence="6">
    <location>
        <begin position="397"/>
        <end position="416"/>
    </location>
</feature>
<feature type="transmembrane region" description="Helical" evidence="6">
    <location>
        <begin position="122"/>
        <end position="139"/>
    </location>
</feature>
<reference evidence="8 9" key="1">
    <citation type="submission" date="2022-03" db="EMBL/GenBank/DDBJ databases">
        <authorList>
            <person name="Nunn A."/>
            <person name="Chopra R."/>
            <person name="Nunn A."/>
            <person name="Contreras Garrido A."/>
        </authorList>
    </citation>
    <scope>NUCLEOTIDE SEQUENCE [LARGE SCALE GENOMIC DNA]</scope>
</reference>